<reference evidence="1" key="1">
    <citation type="submission" date="2023-04" db="EMBL/GenBank/DDBJ databases">
        <title>Draft Genome sequencing of Naganishia species isolated from polar environments using Oxford Nanopore Technology.</title>
        <authorList>
            <person name="Leo P."/>
            <person name="Venkateswaran K."/>
        </authorList>
    </citation>
    <scope>NUCLEOTIDE SEQUENCE</scope>
    <source>
        <strain evidence="1">MNA-CCFEE 5261</strain>
    </source>
</reference>
<keyword evidence="1" id="KW-0808">Transferase</keyword>
<keyword evidence="1" id="KW-0418">Kinase</keyword>
<evidence type="ECO:0000313" key="2">
    <source>
        <dbReference type="Proteomes" id="UP001241377"/>
    </source>
</evidence>
<dbReference type="EMBL" id="JASBWR010000081">
    <property type="protein sequence ID" value="KAJ9097898.1"/>
    <property type="molecule type" value="Genomic_DNA"/>
</dbReference>
<sequence length="180" mass="20415">MTSRPETKIPDEITLPYPIIGAGTIESGFGRGSAELGIPTANIPVTSELNKLETGIYYGWCRLVPRNQECADKQRSDGKKVYFNNGTKLADDELETFPMAMSIGWNPFYNNETKTAEVHIIHKFRENFYGADLRYAVMGHIRPELNYTTKEALIADINKDIEITKEALSKPSYEKYRTKI</sequence>
<comment type="caution">
    <text evidence="1">The sequence shown here is derived from an EMBL/GenBank/DDBJ whole genome shotgun (WGS) entry which is preliminary data.</text>
</comment>
<protein>
    <submittedName>
        <fullName evidence="1">Riboflavin kinase</fullName>
    </submittedName>
</protein>
<accession>A0ACC2VEW7</accession>
<keyword evidence="2" id="KW-1185">Reference proteome</keyword>
<organism evidence="1 2">
    <name type="scientific">Naganishia cerealis</name>
    <dbReference type="NCBI Taxonomy" id="610337"/>
    <lineage>
        <taxon>Eukaryota</taxon>
        <taxon>Fungi</taxon>
        <taxon>Dikarya</taxon>
        <taxon>Basidiomycota</taxon>
        <taxon>Agaricomycotina</taxon>
        <taxon>Tremellomycetes</taxon>
        <taxon>Filobasidiales</taxon>
        <taxon>Filobasidiaceae</taxon>
        <taxon>Naganishia</taxon>
    </lineage>
</organism>
<name>A0ACC2VEW7_9TREE</name>
<dbReference type="Proteomes" id="UP001241377">
    <property type="component" value="Unassembled WGS sequence"/>
</dbReference>
<proteinExistence type="predicted"/>
<evidence type="ECO:0000313" key="1">
    <source>
        <dbReference type="EMBL" id="KAJ9097898.1"/>
    </source>
</evidence>
<gene>
    <name evidence="1" type="primary">FMN1</name>
    <name evidence="1" type="ORF">QFC19_006575</name>
</gene>